<dbReference type="AlphaFoldDB" id="A0AAU8BU68"/>
<keyword evidence="3" id="KW-0964">Secreted</keyword>
<feature type="signal peptide" evidence="9">
    <location>
        <begin position="1"/>
        <end position="19"/>
    </location>
</feature>
<evidence type="ECO:0000256" key="9">
    <source>
        <dbReference type="SAM" id="SignalP"/>
    </source>
</evidence>
<dbReference type="Pfam" id="PF15886">
    <property type="entry name" value="CBM39"/>
    <property type="match status" value="1"/>
</dbReference>
<comment type="similarity">
    <text evidence="2">Belongs to the insect beta-1,3-glucan binding protein family.</text>
</comment>
<dbReference type="SUPFAM" id="SSF49899">
    <property type="entry name" value="Concanavalin A-like lectins/glucanases"/>
    <property type="match status" value="1"/>
</dbReference>
<dbReference type="InterPro" id="IPR013320">
    <property type="entry name" value="ConA-like_dom_sf"/>
</dbReference>
<dbReference type="Pfam" id="PF00722">
    <property type="entry name" value="Glyco_hydro_16"/>
    <property type="match status" value="1"/>
</dbReference>
<evidence type="ECO:0000256" key="4">
    <source>
        <dbReference type="ARBA" id="ARBA00022588"/>
    </source>
</evidence>
<dbReference type="GO" id="GO:0005975">
    <property type="term" value="P:carbohydrate metabolic process"/>
    <property type="evidence" value="ECO:0007669"/>
    <property type="project" value="InterPro"/>
</dbReference>
<dbReference type="InterPro" id="IPR043030">
    <property type="entry name" value="BGBP_N_sf"/>
</dbReference>
<feature type="chain" id="PRO_5044713075" evidence="9">
    <location>
        <begin position="20"/>
        <end position="483"/>
    </location>
</feature>
<keyword evidence="6" id="KW-0391">Immunity</keyword>
<dbReference type="Proteomes" id="UP001566132">
    <property type="component" value="Unassembled WGS sequence"/>
</dbReference>
<name>A0AAU8BU68_HYPHA</name>
<feature type="domain" description="CBM39" evidence="11">
    <location>
        <begin position="23"/>
        <end position="127"/>
    </location>
</feature>
<evidence type="ECO:0000256" key="1">
    <source>
        <dbReference type="ARBA" id="ARBA00004613"/>
    </source>
</evidence>
<dbReference type="InterPro" id="IPR000757">
    <property type="entry name" value="Beta-glucanase-like"/>
</dbReference>
<comment type="subcellular location">
    <subcellularLocation>
        <location evidence="1">Secreted</location>
    </subcellularLocation>
</comment>
<dbReference type="Gene3D" id="2.60.120.200">
    <property type="match status" value="1"/>
</dbReference>
<dbReference type="GO" id="GO:0030246">
    <property type="term" value="F:carbohydrate binding"/>
    <property type="evidence" value="ECO:0007669"/>
    <property type="project" value="InterPro"/>
</dbReference>
<reference evidence="13" key="2">
    <citation type="submission" date="2024-06" db="EMBL/GenBank/DDBJ databases">
        <title>De novo transcriptome assembly of the two larval stages of Hypothenemus hampei as a tool for identification of candidate genes for RNAi.</title>
        <authorList>
            <person name="Valencia Jimenez A."/>
            <person name="Vilegas-Estrada B."/>
        </authorList>
    </citation>
    <scope>NUCLEOTIDE SEQUENCE</scope>
</reference>
<accession>A0AAU8BU68</accession>
<dbReference type="Gene3D" id="2.60.40.2140">
    <property type="entry name" value="Beta-1,3-glucan-recognition protein, N-terminal domain"/>
    <property type="match status" value="1"/>
</dbReference>
<feature type="region of interest" description="Disordered" evidence="8">
    <location>
        <begin position="127"/>
        <end position="151"/>
    </location>
</feature>
<proteinExistence type="evidence at transcript level"/>
<keyword evidence="7" id="KW-0325">Glycoprotein</keyword>
<evidence type="ECO:0000259" key="10">
    <source>
        <dbReference type="PROSITE" id="PS51762"/>
    </source>
</evidence>
<feature type="compositionally biased region" description="Low complexity" evidence="8">
    <location>
        <begin position="132"/>
        <end position="143"/>
    </location>
</feature>
<dbReference type="GO" id="GO:0045088">
    <property type="term" value="P:regulation of innate immune response"/>
    <property type="evidence" value="ECO:0007669"/>
    <property type="project" value="UniProtKB-ARBA"/>
</dbReference>
<sequence>MRSFISSYFFLFLYNICNGQQNFEVPKATVEVFTPKGLRVSIPDQDGIKLFAFHGKINEEMNGREGGTFSRDITKAKNGRWTFYDTQAKLNVGDILYYWTYVDYFDGERKLGYARDDEEFVVKELLPKPGASTTSTTSTTTTPRPTPETRFPDNECQNSVTTVGNKNQCKGNLIFSSDFSNLKQIRNKWNVQRKFATEPDYEFVIYEDNPQTLSVQNNHLIVSPILTESVYGFLDELDLGEKCTGLRGTSECYQRAIGWAIIPPVISAQLTTKGKFSFKYGRIEIKAKLPKGNWLYPELYLNSESEKYGPGYQSGQMRVAFLAGNDGANTKLKGGVILGQTYQARNYAMKTYEASEPWTNDFHNFTVLWKPESITLSVDNTVYGTIFPPEGGFSSWAARSRLSYSELWKKGTELAPFDTEMYLVVGVGAGGHNFEDGQLNSKPWINNQPKSQKDFYYARNSWFPTWGRNAQLEVDSINIWALD</sequence>
<evidence type="ECO:0000256" key="6">
    <source>
        <dbReference type="ARBA" id="ARBA00022859"/>
    </source>
</evidence>
<reference evidence="12 14" key="1">
    <citation type="submission" date="2024-05" db="EMBL/GenBank/DDBJ databases">
        <title>Genetic variation in Jamaican populations of the coffee berry borer (Hypothenemus hampei).</title>
        <authorList>
            <person name="Errbii M."/>
            <person name="Myrie A."/>
        </authorList>
    </citation>
    <scope>NUCLEOTIDE SEQUENCE [LARGE SCALE GENOMIC DNA]</scope>
    <source>
        <strain evidence="12">JA-Hopewell-2020-01-JO</strain>
        <tissue evidence="12">Whole body</tissue>
    </source>
</reference>
<feature type="domain" description="GH16" evidence="10">
    <location>
        <begin position="137"/>
        <end position="483"/>
    </location>
</feature>
<dbReference type="PANTHER" id="PTHR10963:SF60">
    <property type="entry name" value="GRAM-NEGATIVE BACTERIA-BINDING PROTEIN 1-RELATED"/>
    <property type="match status" value="1"/>
</dbReference>
<evidence type="ECO:0000256" key="7">
    <source>
        <dbReference type="ARBA" id="ARBA00023180"/>
    </source>
</evidence>
<protein>
    <submittedName>
        <fullName evidence="13">Beta-1,3 glucan binding protein (Beta-GBP) isoform X4</fullName>
    </submittedName>
</protein>
<evidence type="ECO:0000259" key="11">
    <source>
        <dbReference type="PROSITE" id="PS51969"/>
    </source>
</evidence>
<dbReference type="PROSITE" id="PS51969">
    <property type="entry name" value="CBM39"/>
    <property type="match status" value="1"/>
</dbReference>
<dbReference type="EMBL" id="JBDJPC010000009">
    <property type="protein sequence ID" value="KAL1491800.1"/>
    <property type="molecule type" value="Genomic_DNA"/>
</dbReference>
<evidence type="ECO:0000256" key="2">
    <source>
        <dbReference type="ARBA" id="ARBA00008781"/>
    </source>
</evidence>
<dbReference type="GO" id="GO:0045087">
    <property type="term" value="P:innate immune response"/>
    <property type="evidence" value="ECO:0007669"/>
    <property type="project" value="UniProtKB-KW"/>
</dbReference>
<dbReference type="PROSITE" id="PS51762">
    <property type="entry name" value="GH16_2"/>
    <property type="match status" value="1"/>
</dbReference>
<dbReference type="EMBL" id="PP933140">
    <property type="protein sequence ID" value="XCD23157.1"/>
    <property type="molecule type" value="mRNA"/>
</dbReference>
<dbReference type="GO" id="GO:0004553">
    <property type="term" value="F:hydrolase activity, hydrolyzing O-glycosyl compounds"/>
    <property type="evidence" value="ECO:0007669"/>
    <property type="project" value="InterPro"/>
</dbReference>
<evidence type="ECO:0000313" key="13">
    <source>
        <dbReference type="EMBL" id="XCD23157.1"/>
    </source>
</evidence>
<dbReference type="InterPro" id="IPR050546">
    <property type="entry name" value="Glycosyl_Hydrlase_16"/>
</dbReference>
<dbReference type="FunFam" id="2.60.40.2140:FF:000001">
    <property type="entry name" value="Beta-1,3-glucan-binding protein"/>
    <property type="match status" value="1"/>
</dbReference>
<dbReference type="PANTHER" id="PTHR10963">
    <property type="entry name" value="GLYCOSYL HYDROLASE-RELATED"/>
    <property type="match status" value="1"/>
</dbReference>
<dbReference type="GO" id="GO:0005576">
    <property type="term" value="C:extracellular region"/>
    <property type="evidence" value="ECO:0007669"/>
    <property type="project" value="UniProtKB-SubCell"/>
</dbReference>
<keyword evidence="4" id="KW-0399">Innate immunity</keyword>
<evidence type="ECO:0000256" key="8">
    <source>
        <dbReference type="SAM" id="MobiDB-lite"/>
    </source>
</evidence>
<evidence type="ECO:0000256" key="3">
    <source>
        <dbReference type="ARBA" id="ARBA00022525"/>
    </source>
</evidence>
<evidence type="ECO:0000256" key="5">
    <source>
        <dbReference type="ARBA" id="ARBA00022729"/>
    </source>
</evidence>
<keyword evidence="5 9" id="KW-0732">Signal</keyword>
<keyword evidence="14" id="KW-1185">Reference proteome</keyword>
<gene>
    <name evidence="12" type="ORF">ABEB36_012344</name>
</gene>
<evidence type="ECO:0000313" key="12">
    <source>
        <dbReference type="EMBL" id="KAL1491800.1"/>
    </source>
</evidence>
<evidence type="ECO:0000313" key="14">
    <source>
        <dbReference type="Proteomes" id="UP001566132"/>
    </source>
</evidence>
<dbReference type="InterPro" id="IPR031756">
    <property type="entry name" value="BGBP_N"/>
</dbReference>
<organism evidence="13">
    <name type="scientific">Hypothenemus hampei</name>
    <name type="common">Coffee berry borer</name>
    <dbReference type="NCBI Taxonomy" id="57062"/>
    <lineage>
        <taxon>Eukaryota</taxon>
        <taxon>Metazoa</taxon>
        <taxon>Ecdysozoa</taxon>
        <taxon>Arthropoda</taxon>
        <taxon>Hexapoda</taxon>
        <taxon>Insecta</taxon>
        <taxon>Pterygota</taxon>
        <taxon>Neoptera</taxon>
        <taxon>Endopterygota</taxon>
        <taxon>Coleoptera</taxon>
        <taxon>Polyphaga</taxon>
        <taxon>Cucujiformia</taxon>
        <taxon>Curculionidae</taxon>
        <taxon>Scolytinae</taxon>
        <taxon>Hypothenemus</taxon>
    </lineage>
</organism>